<protein>
    <submittedName>
        <fullName evidence="1">Uncharacterized protein</fullName>
    </submittedName>
</protein>
<accession>A0ABT3PPA4</accession>
<gene>
    <name evidence="1" type="ORF">J6I44_12475</name>
</gene>
<keyword evidence="2" id="KW-1185">Reference proteome</keyword>
<dbReference type="EMBL" id="JAGGJA010000008">
    <property type="protein sequence ID" value="MCW9707674.1"/>
    <property type="molecule type" value="Genomic_DNA"/>
</dbReference>
<name>A0ABT3PPA4_9BACT</name>
<evidence type="ECO:0000313" key="2">
    <source>
        <dbReference type="Proteomes" id="UP001207918"/>
    </source>
</evidence>
<evidence type="ECO:0000313" key="1">
    <source>
        <dbReference type="EMBL" id="MCW9707674.1"/>
    </source>
</evidence>
<dbReference type="RefSeq" id="WP_265766464.1">
    <property type="nucleotide sequence ID" value="NZ_JAGGJA010000008.1"/>
</dbReference>
<dbReference type="Proteomes" id="UP001207918">
    <property type="component" value="Unassembled WGS sequence"/>
</dbReference>
<organism evidence="1 2">
    <name type="scientific">Fodinibius salsisoli</name>
    <dbReference type="NCBI Taxonomy" id="2820877"/>
    <lineage>
        <taxon>Bacteria</taxon>
        <taxon>Pseudomonadati</taxon>
        <taxon>Balneolota</taxon>
        <taxon>Balneolia</taxon>
        <taxon>Balneolales</taxon>
        <taxon>Balneolaceae</taxon>
        <taxon>Fodinibius</taxon>
    </lineage>
</organism>
<reference evidence="1 2" key="1">
    <citation type="submission" date="2021-03" db="EMBL/GenBank/DDBJ databases">
        <title>Aliifodinibius sp. nov., a new bacterium isolated from saline soil.</title>
        <authorList>
            <person name="Galisteo C."/>
            <person name="De La Haba R."/>
            <person name="Sanchez-Porro C."/>
            <person name="Ventosa A."/>
        </authorList>
    </citation>
    <scope>NUCLEOTIDE SEQUENCE [LARGE SCALE GENOMIC DNA]</scope>
    <source>
        <strain evidence="1 2">1BSP15-2V2</strain>
    </source>
</reference>
<proteinExistence type="predicted"/>
<sequence length="104" mass="12487">MAEQEKLYKTIPNVPKVFNGYSVKLFRKYCQKKLNNGELRSSDIRSIRTLCFLEGVILHRIEFAIYVIHEKDEDNEYYNDLADYDTYIKLSKEIRELKNQIFNN</sequence>
<comment type="caution">
    <text evidence="1">The sequence shown here is derived from an EMBL/GenBank/DDBJ whole genome shotgun (WGS) entry which is preliminary data.</text>
</comment>